<reference evidence="1" key="1">
    <citation type="submission" date="2025-08" db="UniProtKB">
        <authorList>
            <consortium name="Ensembl"/>
        </authorList>
    </citation>
    <scope>IDENTIFICATION</scope>
</reference>
<evidence type="ECO:0000313" key="1">
    <source>
        <dbReference type="Ensembl" id="ENSTMTP00000017332.1"/>
    </source>
</evidence>
<dbReference type="AlphaFoldDB" id="A0A674JBS8"/>
<evidence type="ECO:0000313" key="2">
    <source>
        <dbReference type="Proteomes" id="UP000472274"/>
    </source>
</evidence>
<name>A0A674JBS8_9SAUR</name>
<dbReference type="Ensembl" id="ENSTMTT00000017946.1">
    <property type="protein sequence ID" value="ENSTMTP00000017332.1"/>
    <property type="gene ID" value="ENSTMTG00000012745.1"/>
</dbReference>
<protein>
    <recommendedName>
        <fullName evidence="3">OPA1 mitochondrial dynamin like GTPase</fullName>
    </recommendedName>
</protein>
<reference evidence="1" key="2">
    <citation type="submission" date="2025-09" db="UniProtKB">
        <authorList>
            <consortium name="Ensembl"/>
        </authorList>
    </citation>
    <scope>IDENTIFICATION</scope>
</reference>
<sequence>MQKLHLVSRSIHHPHYTSSKFQRPPLRTSIQQFSSLNRLPLRKTKLLSVKYGYLPHRNFWVARLASRLLKLRYLILGSAVGGGYTAKKTYDQWKEMLPDLSDYKWIVPDFIWELDEHIDFEKFSKALPDAEDLAKLLPDFDKIGESLSSLKGFFSPGENNFSSLFYL</sequence>
<dbReference type="InParanoid" id="A0A674JBS8"/>
<keyword evidence="2" id="KW-1185">Reference proteome</keyword>
<accession>A0A674JBS8</accession>
<evidence type="ECO:0008006" key="3">
    <source>
        <dbReference type="Google" id="ProtNLM"/>
    </source>
</evidence>
<organism evidence="1 2">
    <name type="scientific">Terrapene triunguis</name>
    <name type="common">Three-toed box turtle</name>
    <dbReference type="NCBI Taxonomy" id="2587831"/>
    <lineage>
        <taxon>Eukaryota</taxon>
        <taxon>Metazoa</taxon>
        <taxon>Chordata</taxon>
        <taxon>Craniata</taxon>
        <taxon>Vertebrata</taxon>
        <taxon>Euteleostomi</taxon>
        <taxon>Archelosauria</taxon>
        <taxon>Testudinata</taxon>
        <taxon>Testudines</taxon>
        <taxon>Cryptodira</taxon>
        <taxon>Durocryptodira</taxon>
        <taxon>Testudinoidea</taxon>
        <taxon>Emydidae</taxon>
        <taxon>Terrapene</taxon>
    </lineage>
</organism>
<dbReference type="Proteomes" id="UP000472274">
    <property type="component" value="Unplaced"/>
</dbReference>
<proteinExistence type="predicted"/>
<dbReference type="GeneTree" id="ENSGT00940000173440"/>